<dbReference type="EMBL" id="QFFZ01000005">
    <property type="protein sequence ID" value="TEB12774.1"/>
    <property type="molecule type" value="Genomic_DNA"/>
</dbReference>
<dbReference type="InterPro" id="IPR046953">
    <property type="entry name" value="Spore_GerAC-like_C"/>
</dbReference>
<proteinExistence type="predicted"/>
<keyword evidence="3" id="KW-1185">Reference proteome</keyword>
<evidence type="ECO:0000259" key="1">
    <source>
        <dbReference type="Pfam" id="PF05504"/>
    </source>
</evidence>
<comment type="caution">
    <text evidence="2">The sequence shown here is derived from an EMBL/GenBank/DDBJ whole genome shotgun (WGS) entry which is preliminary data.</text>
</comment>
<protein>
    <recommendedName>
        <fullName evidence="1">Spore germination GerAC-like C-terminal domain-containing protein</fullName>
    </recommendedName>
</protein>
<evidence type="ECO:0000313" key="2">
    <source>
        <dbReference type="EMBL" id="TEB12774.1"/>
    </source>
</evidence>
<dbReference type="AlphaFoldDB" id="A0A4Y7RUU9"/>
<dbReference type="Proteomes" id="UP000297597">
    <property type="component" value="Unassembled WGS sequence"/>
</dbReference>
<feature type="domain" description="Spore germination GerAC-like C-terminal" evidence="1">
    <location>
        <begin position="73"/>
        <end position="118"/>
    </location>
</feature>
<dbReference type="Pfam" id="PF05504">
    <property type="entry name" value="Spore_GerAC"/>
    <property type="match status" value="1"/>
</dbReference>
<evidence type="ECO:0000313" key="3">
    <source>
        <dbReference type="Proteomes" id="UP000297597"/>
    </source>
</evidence>
<name>A0A4Y7RUU9_9FIRM</name>
<organism evidence="2 3">
    <name type="scientific">Pelotomaculum propionicicum</name>
    <dbReference type="NCBI Taxonomy" id="258475"/>
    <lineage>
        <taxon>Bacteria</taxon>
        <taxon>Bacillati</taxon>
        <taxon>Bacillota</taxon>
        <taxon>Clostridia</taxon>
        <taxon>Eubacteriales</taxon>
        <taxon>Desulfotomaculaceae</taxon>
        <taxon>Pelotomaculum</taxon>
    </lineage>
</organism>
<gene>
    <name evidence="2" type="ORF">Pmgp_00750</name>
</gene>
<reference evidence="2 3" key="1">
    <citation type="journal article" date="2018" name="Environ. Microbiol.">
        <title>Novel energy conservation strategies and behaviour of Pelotomaculum schinkii driving syntrophic propionate catabolism.</title>
        <authorList>
            <person name="Hidalgo-Ahumada C.A.P."/>
            <person name="Nobu M.K."/>
            <person name="Narihiro T."/>
            <person name="Tamaki H."/>
            <person name="Liu W.T."/>
            <person name="Kamagata Y."/>
            <person name="Stams A.J.M."/>
            <person name="Imachi H."/>
            <person name="Sousa D.Z."/>
        </authorList>
    </citation>
    <scope>NUCLEOTIDE SEQUENCE [LARGE SCALE GENOMIC DNA]</scope>
    <source>
        <strain evidence="2 3">MGP</strain>
    </source>
</reference>
<dbReference type="RefSeq" id="WP_192902767.1">
    <property type="nucleotide sequence ID" value="NZ_QFFZ01000005.1"/>
</dbReference>
<sequence>METSSQLEYSSAQATGSLTRGRTGFYVNLKEMVIMRATPGTNITLPRVEVVESGVSPGPGREKPNVNKGVALNGSAVFRKVNMLGWLDESETLGLLWLKGKNPKGIITIPSLTDPNRGHGTKKRKLYAKPIFGNRIQFCCTLG</sequence>
<accession>A0A4Y7RUU9</accession>